<dbReference type="Proteomes" id="UP000516314">
    <property type="component" value="Chromosome 3"/>
</dbReference>
<evidence type="ECO:0000313" key="2">
    <source>
        <dbReference type="Proteomes" id="UP000516314"/>
    </source>
</evidence>
<protein>
    <submittedName>
        <fullName evidence="1">(thale cress) hypothetical protein</fullName>
    </submittedName>
</protein>
<proteinExistence type="predicted"/>
<gene>
    <name evidence="1" type="ORF">AT9943_LOCUS12805</name>
</gene>
<accession>A0A7G2EVD8</accession>
<reference evidence="1 2" key="1">
    <citation type="submission" date="2020-09" db="EMBL/GenBank/DDBJ databases">
        <authorList>
            <person name="Ashkenazy H."/>
        </authorList>
    </citation>
    <scope>NUCLEOTIDE SEQUENCE [LARGE SCALE GENOMIC DNA]</scope>
    <source>
        <strain evidence="2">cv. Cdm-0</strain>
    </source>
</reference>
<dbReference type="AlphaFoldDB" id="A0A7G2EVD8"/>
<organism evidence="1 2">
    <name type="scientific">Arabidopsis thaliana</name>
    <name type="common">Mouse-ear cress</name>
    <dbReference type="NCBI Taxonomy" id="3702"/>
    <lineage>
        <taxon>Eukaryota</taxon>
        <taxon>Viridiplantae</taxon>
        <taxon>Streptophyta</taxon>
        <taxon>Embryophyta</taxon>
        <taxon>Tracheophyta</taxon>
        <taxon>Spermatophyta</taxon>
        <taxon>Magnoliopsida</taxon>
        <taxon>eudicotyledons</taxon>
        <taxon>Gunneridae</taxon>
        <taxon>Pentapetalae</taxon>
        <taxon>rosids</taxon>
        <taxon>malvids</taxon>
        <taxon>Brassicales</taxon>
        <taxon>Brassicaceae</taxon>
        <taxon>Camelineae</taxon>
        <taxon>Arabidopsis</taxon>
    </lineage>
</organism>
<name>A0A7G2EVD8_ARATH</name>
<evidence type="ECO:0000313" key="1">
    <source>
        <dbReference type="EMBL" id="CAD5324935.1"/>
    </source>
</evidence>
<sequence length="40" mass="4646">MRPVSSVELIGITREHHQVCDPTDNRIRDGWLFHPMTAMV</sequence>
<dbReference type="EMBL" id="LR881468">
    <property type="protein sequence ID" value="CAD5324935.1"/>
    <property type="molecule type" value="Genomic_DNA"/>
</dbReference>